<keyword evidence="4 5" id="KW-0238">DNA-binding</keyword>
<dbReference type="Pfam" id="PF05485">
    <property type="entry name" value="THAP"/>
    <property type="match status" value="1"/>
</dbReference>
<evidence type="ECO:0000256" key="5">
    <source>
        <dbReference type="PROSITE-ProRule" id="PRU00309"/>
    </source>
</evidence>
<gene>
    <name evidence="7" type="primary">LOC114340653</name>
</gene>
<accession>A0A6P7GML6</accession>
<proteinExistence type="predicted"/>
<evidence type="ECO:0000256" key="2">
    <source>
        <dbReference type="ARBA" id="ARBA00022771"/>
    </source>
</evidence>
<evidence type="ECO:0000256" key="3">
    <source>
        <dbReference type="ARBA" id="ARBA00022833"/>
    </source>
</evidence>
<evidence type="ECO:0000256" key="1">
    <source>
        <dbReference type="ARBA" id="ARBA00022723"/>
    </source>
</evidence>
<keyword evidence="2 5" id="KW-0863">Zinc-finger</keyword>
<dbReference type="GO" id="GO:0003677">
    <property type="term" value="F:DNA binding"/>
    <property type="evidence" value="ECO:0007669"/>
    <property type="project" value="UniProtKB-UniRule"/>
</dbReference>
<dbReference type="GO" id="GO:0008270">
    <property type="term" value="F:zinc ion binding"/>
    <property type="evidence" value="ECO:0007669"/>
    <property type="project" value="UniProtKB-KW"/>
</dbReference>
<name>A0A6P7GML6_DIAVI</name>
<dbReference type="PROSITE" id="PS50950">
    <property type="entry name" value="ZF_THAP"/>
    <property type="match status" value="1"/>
</dbReference>
<dbReference type="InterPro" id="IPR006612">
    <property type="entry name" value="THAP_Znf"/>
</dbReference>
<keyword evidence="1" id="KW-0479">Metal-binding</keyword>
<evidence type="ECO:0000256" key="4">
    <source>
        <dbReference type="ARBA" id="ARBA00023125"/>
    </source>
</evidence>
<dbReference type="RefSeq" id="XP_028147227.1">
    <property type="nucleotide sequence ID" value="XM_028291426.1"/>
</dbReference>
<dbReference type="SUPFAM" id="SSF57716">
    <property type="entry name" value="Glucocorticoid receptor-like (DNA-binding domain)"/>
    <property type="match status" value="1"/>
</dbReference>
<dbReference type="InParanoid" id="A0A6P7GML6"/>
<evidence type="ECO:0000259" key="6">
    <source>
        <dbReference type="PROSITE" id="PS50950"/>
    </source>
</evidence>
<organism evidence="7">
    <name type="scientific">Diabrotica virgifera virgifera</name>
    <name type="common">western corn rootworm</name>
    <dbReference type="NCBI Taxonomy" id="50390"/>
    <lineage>
        <taxon>Eukaryota</taxon>
        <taxon>Metazoa</taxon>
        <taxon>Ecdysozoa</taxon>
        <taxon>Arthropoda</taxon>
        <taxon>Hexapoda</taxon>
        <taxon>Insecta</taxon>
        <taxon>Pterygota</taxon>
        <taxon>Neoptera</taxon>
        <taxon>Endopterygota</taxon>
        <taxon>Coleoptera</taxon>
        <taxon>Polyphaga</taxon>
        <taxon>Cucujiformia</taxon>
        <taxon>Chrysomeloidea</taxon>
        <taxon>Chrysomelidae</taxon>
        <taxon>Galerucinae</taxon>
        <taxon>Diabroticina</taxon>
        <taxon>Diabroticites</taxon>
        <taxon>Diabrotica</taxon>
    </lineage>
</organism>
<reference evidence="7" key="1">
    <citation type="submission" date="2025-08" db="UniProtKB">
        <authorList>
            <consortium name="RefSeq"/>
        </authorList>
    </citation>
    <scope>IDENTIFICATION</scope>
    <source>
        <tissue evidence="7">Whole insect</tissue>
    </source>
</reference>
<protein>
    <submittedName>
        <fullName evidence="7">Uncharacterized protein LOC114340653</fullName>
    </submittedName>
</protein>
<evidence type="ECO:0000313" key="7">
    <source>
        <dbReference type="RefSeq" id="XP_028147227.1"/>
    </source>
</evidence>
<keyword evidence="3" id="KW-0862">Zinc</keyword>
<dbReference type="AlphaFoldDB" id="A0A6P7GML6"/>
<feature type="domain" description="THAP-type" evidence="6">
    <location>
        <begin position="1"/>
        <end position="100"/>
    </location>
</feature>
<sequence>MAARKGKDEFSCMIRGCPTRSGEQISLFTIPRDPSRAELWLKAANREDLLSKHVNEWHTYCRICIIFLNRDVLGPRRGLEGFYLRHFTNKGLSSFEFPNF</sequence>